<comment type="similarity">
    <text evidence="1">Belongs to the LytR/CpsA/Psr (LCP) family.</text>
</comment>
<organism evidence="4 5">
    <name type="scientific">Staphylococcus rostri</name>
    <dbReference type="NCBI Taxonomy" id="522262"/>
    <lineage>
        <taxon>Bacteria</taxon>
        <taxon>Bacillati</taxon>
        <taxon>Bacillota</taxon>
        <taxon>Bacilli</taxon>
        <taxon>Bacillales</taxon>
        <taxon>Staphylococcaceae</taxon>
        <taxon>Staphylococcus</taxon>
    </lineage>
</organism>
<name>A0A2K3YV17_9STAP</name>
<dbReference type="Gene3D" id="3.40.630.190">
    <property type="entry name" value="LCP protein"/>
    <property type="match status" value="1"/>
</dbReference>
<accession>A0A2K3YV17</accession>
<dbReference type="Proteomes" id="UP000242752">
    <property type="component" value="Unassembled WGS sequence"/>
</dbReference>
<dbReference type="AlphaFoldDB" id="A0A2K3YV17"/>
<evidence type="ECO:0000313" key="4">
    <source>
        <dbReference type="EMBL" id="PNZ29154.1"/>
    </source>
</evidence>
<dbReference type="PANTHER" id="PTHR33392:SF6">
    <property type="entry name" value="POLYISOPRENYL-TEICHOIC ACID--PEPTIDOGLYCAN TEICHOIC ACID TRANSFERASE TAGU"/>
    <property type="match status" value="1"/>
</dbReference>
<keyword evidence="5" id="KW-1185">Reference proteome</keyword>
<sequence>MTYTRSKKQKNPVIKWMLRIIAVLFILAVIAVAYLAFKLFAVGGAIHNPLNRDHSELRSGKVDLDKGEPFTIALFGVDSNAERASAGGGERSDTIMLLSINSDKKTTEMVSIPRDTQAEIVGRGTTEKINHAYAYGGPDMAVKSLEKLMDVPVDHYATVNMDGLQDTIDTVGGIDVVSNATFSAQGYQFNQGEKQHLDGEEAMAFIRSRKEDGAGGDFGRQERQQLVLQGLANKLTSVSSLTNFNSLMNELGDNVQTDLSLSELNKVRSNYSDANDNVNRHQLEGSGGIQDDGVYYFIPDSNSLAQLTQELRANLGL</sequence>
<evidence type="ECO:0000256" key="2">
    <source>
        <dbReference type="SAM" id="Phobius"/>
    </source>
</evidence>
<evidence type="ECO:0000313" key="5">
    <source>
        <dbReference type="Proteomes" id="UP000242752"/>
    </source>
</evidence>
<proteinExistence type="inferred from homology"/>
<dbReference type="OrthoDB" id="27330at2"/>
<protein>
    <submittedName>
        <fullName evidence="4">LytR family transcriptional regulator</fullName>
    </submittedName>
</protein>
<gene>
    <name evidence="4" type="ORF">CD122_03215</name>
</gene>
<feature type="domain" description="Cell envelope-related transcriptional attenuator" evidence="3">
    <location>
        <begin position="91"/>
        <end position="236"/>
    </location>
</feature>
<dbReference type="Pfam" id="PF03816">
    <property type="entry name" value="LytR_cpsA_psr"/>
    <property type="match status" value="1"/>
</dbReference>
<dbReference type="InterPro" id="IPR004474">
    <property type="entry name" value="LytR_CpsA_psr"/>
</dbReference>
<keyword evidence="2" id="KW-0472">Membrane</keyword>
<dbReference type="InterPro" id="IPR050922">
    <property type="entry name" value="LytR/CpsA/Psr_CW_biosynth"/>
</dbReference>
<feature type="transmembrane region" description="Helical" evidence="2">
    <location>
        <begin position="16"/>
        <end position="37"/>
    </location>
</feature>
<keyword evidence="2" id="KW-0812">Transmembrane</keyword>
<evidence type="ECO:0000259" key="3">
    <source>
        <dbReference type="Pfam" id="PF03816"/>
    </source>
</evidence>
<reference evidence="4 5" key="1">
    <citation type="submission" date="2017-08" db="EMBL/GenBank/DDBJ databases">
        <title>Draft genome sequences of 64 type strains of genus Staph aureus.</title>
        <authorList>
            <person name="Cole K."/>
            <person name="Golubchik T."/>
            <person name="Russell J."/>
            <person name="Foster D."/>
            <person name="Llewelyn M."/>
            <person name="Wilson D."/>
            <person name="Crook D."/>
            <person name="Paul J."/>
        </authorList>
    </citation>
    <scope>NUCLEOTIDE SEQUENCE [LARGE SCALE GENOMIC DNA]</scope>
    <source>
        <strain evidence="4 5">DSM 21968</strain>
    </source>
</reference>
<dbReference type="PANTHER" id="PTHR33392">
    <property type="entry name" value="POLYISOPRENYL-TEICHOIC ACID--PEPTIDOGLYCAN TEICHOIC ACID TRANSFERASE TAGU"/>
    <property type="match status" value="1"/>
</dbReference>
<comment type="caution">
    <text evidence="4">The sequence shown here is derived from an EMBL/GenBank/DDBJ whole genome shotgun (WGS) entry which is preliminary data.</text>
</comment>
<dbReference type="NCBIfam" id="TIGR00350">
    <property type="entry name" value="lytR_cpsA_psr"/>
    <property type="match status" value="1"/>
</dbReference>
<keyword evidence="2" id="KW-1133">Transmembrane helix</keyword>
<dbReference type="EMBL" id="PPRF01000017">
    <property type="protein sequence ID" value="PNZ29154.1"/>
    <property type="molecule type" value="Genomic_DNA"/>
</dbReference>
<evidence type="ECO:0000256" key="1">
    <source>
        <dbReference type="ARBA" id="ARBA00006068"/>
    </source>
</evidence>